<dbReference type="Pfam" id="PF21068">
    <property type="entry name" value="ATPgraspMvdD"/>
    <property type="match status" value="1"/>
</dbReference>
<dbReference type="PANTHER" id="PTHR21621:SF0">
    <property type="entry name" value="BETA-CITRYLGLUTAMATE SYNTHASE B-RELATED"/>
    <property type="match status" value="1"/>
</dbReference>
<dbReference type="InterPro" id="IPR011761">
    <property type="entry name" value="ATP-grasp"/>
</dbReference>
<dbReference type="InterPro" id="IPR048936">
    <property type="entry name" value="MvdD-like_ATPgrasp"/>
</dbReference>
<dbReference type="Proteomes" id="UP000000787">
    <property type="component" value="Plasmid pHAU01"/>
</dbReference>
<organism evidence="3 4">
    <name type="scientific">Herpetosiphon aurantiacus (strain ATCC 23779 / DSM 785 / 114-95)</name>
    <dbReference type="NCBI Taxonomy" id="316274"/>
    <lineage>
        <taxon>Bacteria</taxon>
        <taxon>Bacillati</taxon>
        <taxon>Chloroflexota</taxon>
        <taxon>Chloroflexia</taxon>
        <taxon>Herpetosiphonales</taxon>
        <taxon>Herpetosiphonaceae</taxon>
        <taxon>Herpetosiphon</taxon>
    </lineage>
</organism>
<dbReference type="GO" id="GO:0005524">
    <property type="term" value="F:ATP binding"/>
    <property type="evidence" value="ECO:0007669"/>
    <property type="project" value="UniProtKB-UniRule"/>
</dbReference>
<geneLocation type="plasmid" evidence="3 4">
    <name>pHAU01</name>
</geneLocation>
<evidence type="ECO:0000313" key="4">
    <source>
        <dbReference type="Proteomes" id="UP000000787"/>
    </source>
</evidence>
<evidence type="ECO:0000259" key="2">
    <source>
        <dbReference type="PROSITE" id="PS50975"/>
    </source>
</evidence>
<keyword evidence="4" id="KW-1185">Reference proteome</keyword>
<evidence type="ECO:0000256" key="1">
    <source>
        <dbReference type="PROSITE-ProRule" id="PRU00409"/>
    </source>
</evidence>
<dbReference type="GO" id="GO:0046872">
    <property type="term" value="F:metal ion binding"/>
    <property type="evidence" value="ECO:0007669"/>
    <property type="project" value="InterPro"/>
</dbReference>
<accession>A9B8I7</accession>
<keyword evidence="3" id="KW-0614">Plasmid</keyword>
<dbReference type="GO" id="GO:0009432">
    <property type="term" value="P:SOS response"/>
    <property type="evidence" value="ECO:0007669"/>
    <property type="project" value="TreeGrafter"/>
</dbReference>
<dbReference type="PANTHER" id="PTHR21621">
    <property type="entry name" value="RIBOSOMAL PROTEIN S6 MODIFICATION PROTEIN"/>
    <property type="match status" value="1"/>
</dbReference>
<dbReference type="Gene3D" id="3.30.470.20">
    <property type="entry name" value="ATP-grasp fold, B domain"/>
    <property type="match status" value="1"/>
</dbReference>
<evidence type="ECO:0000313" key="3">
    <source>
        <dbReference type="EMBL" id="ABX07651.1"/>
    </source>
</evidence>
<dbReference type="HOGENOM" id="CLU_055286_0_1_0"/>
<feature type="domain" description="ATP-grasp" evidence="2">
    <location>
        <begin position="130"/>
        <end position="317"/>
    </location>
</feature>
<sequence>MILVLTSPDDTHADRVCDLLDQADAPWFRFDPAAFPHSAQLTVTTGATGLVQRLLVTRDHSLDLAQVTALWYRRPQAPVVEVPGIDPSHNAALAEECQHLVRDLWETLACLMVPASYWVIQRAQHKISQLQLATALGFELPPTMVTNDPSALIAFSRAHNGQIISKPCMGLALQRTGYYQYTRPVTRRDLAAAETIHASPMIFQKLVPKAVEVRITVVGDQVFAVAIHSQVSHHTRYDWRRYDHDHTPLTPHTLPPALAAQCVALVARMGLTYGAIDMILTPNGRYIFLEINPNGQYLWVESRTGVPISAAIARLLQTGTHRTVANLVVSEGGIACLLE</sequence>
<dbReference type="GO" id="GO:0018169">
    <property type="term" value="F:ribosomal S6-glutamic acid ligase activity"/>
    <property type="evidence" value="ECO:0007669"/>
    <property type="project" value="TreeGrafter"/>
</dbReference>
<dbReference type="KEGG" id="hau:Haur_5021"/>
<proteinExistence type="predicted"/>
<dbReference type="GO" id="GO:0005737">
    <property type="term" value="C:cytoplasm"/>
    <property type="evidence" value="ECO:0007669"/>
    <property type="project" value="TreeGrafter"/>
</dbReference>
<dbReference type="AlphaFoldDB" id="A9B8I7"/>
<reference evidence="3 4" key="1">
    <citation type="journal article" date="2011" name="Stand. Genomic Sci.">
        <title>Complete genome sequence of the filamentous gliding predatory bacterium Herpetosiphon aurantiacus type strain (114-95(T)).</title>
        <authorList>
            <person name="Kiss H."/>
            <person name="Nett M."/>
            <person name="Domin N."/>
            <person name="Martin K."/>
            <person name="Maresca J.A."/>
            <person name="Copeland A."/>
            <person name="Lapidus A."/>
            <person name="Lucas S."/>
            <person name="Berry K.W."/>
            <person name="Glavina Del Rio T."/>
            <person name="Dalin E."/>
            <person name="Tice H."/>
            <person name="Pitluck S."/>
            <person name="Richardson P."/>
            <person name="Bruce D."/>
            <person name="Goodwin L."/>
            <person name="Han C."/>
            <person name="Detter J.C."/>
            <person name="Schmutz J."/>
            <person name="Brettin T."/>
            <person name="Land M."/>
            <person name="Hauser L."/>
            <person name="Kyrpides N.C."/>
            <person name="Ivanova N."/>
            <person name="Goker M."/>
            <person name="Woyke T."/>
            <person name="Klenk H.P."/>
            <person name="Bryant D.A."/>
        </authorList>
    </citation>
    <scope>NUCLEOTIDE SEQUENCE [LARGE SCALE GENOMIC DNA]</scope>
    <source>
        <strain evidence="4">ATCC 23779 / DSM 785 / 114-95</strain>
        <plasmid evidence="3">pHAU01</plasmid>
    </source>
</reference>
<keyword evidence="1" id="KW-0067">ATP-binding</keyword>
<dbReference type="InParanoid" id="A9B8I7"/>
<dbReference type="EMBL" id="CP000876">
    <property type="protein sequence ID" value="ABX07651.1"/>
    <property type="molecule type" value="Genomic_DNA"/>
</dbReference>
<dbReference type="SUPFAM" id="SSF56059">
    <property type="entry name" value="Glutathione synthetase ATP-binding domain-like"/>
    <property type="match status" value="1"/>
</dbReference>
<gene>
    <name evidence="3" type="ordered locus">Haur_5021</name>
</gene>
<name>A9B8I7_HERA2</name>
<keyword evidence="1" id="KW-0547">Nucleotide-binding</keyword>
<dbReference type="BioCyc" id="HAUR316274:GHYA-5084-MONOMER"/>
<dbReference type="PROSITE" id="PS50975">
    <property type="entry name" value="ATP_GRASP"/>
    <property type="match status" value="1"/>
</dbReference>
<protein>
    <submittedName>
        <fullName evidence="3">RimK domain protein ATP-grasp</fullName>
    </submittedName>
</protein>